<dbReference type="Gene3D" id="1.25.40.10">
    <property type="entry name" value="Tetratricopeptide repeat domain"/>
    <property type="match status" value="1"/>
</dbReference>
<dbReference type="PROSITE" id="PS50005">
    <property type="entry name" value="TPR"/>
    <property type="match status" value="1"/>
</dbReference>
<dbReference type="OrthoDB" id="5294075at2"/>
<proteinExistence type="predicted"/>
<dbReference type="SMART" id="SM00028">
    <property type="entry name" value="TPR"/>
    <property type="match status" value="2"/>
</dbReference>
<dbReference type="EMBL" id="QUSW01000008">
    <property type="protein sequence ID" value="RQP22150.1"/>
    <property type="molecule type" value="Genomic_DNA"/>
</dbReference>
<protein>
    <submittedName>
        <fullName evidence="3">Tetratricopeptide repeat protein</fullName>
    </submittedName>
</protein>
<sequence>MPSPIHRLFGLVAVCLAALSLNAQAADDASEINRLFAAGQAKEAFAKLDALIAAKPRDPAWRFQKGVLLSESQRRDEAASIFAQLTVDYPDIPEPYNNLAVIYAAQGDYERARASLDAAIRAKPDYAVAHLNLGDVYTQLARASYLRAQKLDPSNTVIPAKLSLIRELVKPAPAATPGK</sequence>
<feature type="signal peptide" evidence="2">
    <location>
        <begin position="1"/>
        <end position="25"/>
    </location>
</feature>
<name>A0A3N7HJB3_9BURK</name>
<keyword evidence="2" id="KW-0732">Signal</keyword>
<evidence type="ECO:0000256" key="2">
    <source>
        <dbReference type="SAM" id="SignalP"/>
    </source>
</evidence>
<keyword evidence="1" id="KW-0802">TPR repeat</keyword>
<reference evidence="3 4" key="1">
    <citation type="submission" date="2018-08" db="EMBL/GenBank/DDBJ databases">
        <authorList>
            <person name="Khan S.A."/>
            <person name="Jeon C.O."/>
            <person name="Chun B.H."/>
            <person name="Jeong S.E."/>
        </authorList>
    </citation>
    <scope>NUCLEOTIDE SEQUENCE [LARGE SCALE GENOMIC DNA]</scope>
    <source>
        <strain evidence="3 4">S-16</strain>
    </source>
</reference>
<comment type="caution">
    <text evidence="3">The sequence shown here is derived from an EMBL/GenBank/DDBJ whole genome shotgun (WGS) entry which is preliminary data.</text>
</comment>
<accession>A0A3N7HJB3</accession>
<feature type="chain" id="PRO_5018292783" evidence="2">
    <location>
        <begin position="26"/>
        <end position="179"/>
    </location>
</feature>
<dbReference type="Pfam" id="PF13414">
    <property type="entry name" value="TPR_11"/>
    <property type="match status" value="1"/>
</dbReference>
<reference evidence="3 4" key="2">
    <citation type="submission" date="2018-12" db="EMBL/GenBank/DDBJ databases">
        <title>Rhizobacter gummiphilus sp. nov., a rubber-degrading bacterium isolated from the soil of a botanical garden in Japan.</title>
        <authorList>
            <person name="Shunsuke S.S."/>
        </authorList>
    </citation>
    <scope>NUCLEOTIDE SEQUENCE [LARGE SCALE GENOMIC DNA]</scope>
    <source>
        <strain evidence="3 4">S-16</strain>
    </source>
</reference>
<dbReference type="SUPFAM" id="SSF48452">
    <property type="entry name" value="TPR-like"/>
    <property type="match status" value="1"/>
</dbReference>
<dbReference type="InterPro" id="IPR019734">
    <property type="entry name" value="TPR_rpt"/>
</dbReference>
<dbReference type="Proteomes" id="UP000267464">
    <property type="component" value="Unassembled WGS sequence"/>
</dbReference>
<dbReference type="Pfam" id="PF14559">
    <property type="entry name" value="TPR_19"/>
    <property type="match status" value="1"/>
</dbReference>
<gene>
    <name evidence="3" type="ORF">DZC73_24425</name>
</gene>
<dbReference type="AlphaFoldDB" id="A0A3N7HJB3"/>
<evidence type="ECO:0000256" key="1">
    <source>
        <dbReference type="PROSITE-ProRule" id="PRU00339"/>
    </source>
</evidence>
<feature type="repeat" description="TPR" evidence="1">
    <location>
        <begin position="93"/>
        <end position="126"/>
    </location>
</feature>
<organism evidence="3 4">
    <name type="scientific">Piscinibacter terrae</name>
    <dbReference type="NCBI Taxonomy" id="2496871"/>
    <lineage>
        <taxon>Bacteria</taxon>
        <taxon>Pseudomonadati</taxon>
        <taxon>Pseudomonadota</taxon>
        <taxon>Betaproteobacteria</taxon>
        <taxon>Burkholderiales</taxon>
        <taxon>Sphaerotilaceae</taxon>
        <taxon>Piscinibacter</taxon>
    </lineage>
</organism>
<keyword evidence="4" id="KW-1185">Reference proteome</keyword>
<dbReference type="RefSeq" id="WP_124542998.1">
    <property type="nucleotide sequence ID" value="NZ_QUSW01000008.1"/>
</dbReference>
<evidence type="ECO:0000313" key="4">
    <source>
        <dbReference type="Proteomes" id="UP000267464"/>
    </source>
</evidence>
<evidence type="ECO:0000313" key="3">
    <source>
        <dbReference type="EMBL" id="RQP22150.1"/>
    </source>
</evidence>
<dbReference type="InterPro" id="IPR011990">
    <property type="entry name" value="TPR-like_helical_dom_sf"/>
</dbReference>